<evidence type="ECO:0000256" key="2">
    <source>
        <dbReference type="ARBA" id="ARBA00007069"/>
    </source>
</evidence>
<evidence type="ECO:0000256" key="7">
    <source>
        <dbReference type="ARBA" id="ARBA00023136"/>
    </source>
</evidence>
<evidence type="ECO:0000256" key="6">
    <source>
        <dbReference type="ARBA" id="ARBA00022989"/>
    </source>
</evidence>
<dbReference type="CDD" id="cd06261">
    <property type="entry name" value="TM_PBP2"/>
    <property type="match status" value="1"/>
</dbReference>
<dbReference type="EMBL" id="CP017634">
    <property type="protein sequence ID" value="ATW26250.1"/>
    <property type="molecule type" value="Genomic_DNA"/>
</dbReference>
<dbReference type="GO" id="GO:0005315">
    <property type="term" value="F:phosphate transmembrane transporter activity"/>
    <property type="evidence" value="ECO:0007669"/>
    <property type="project" value="InterPro"/>
</dbReference>
<dbReference type="Proteomes" id="UP000323521">
    <property type="component" value="Chromosome"/>
</dbReference>
<dbReference type="NCBIfam" id="TIGR00974">
    <property type="entry name" value="3a0107s02c"/>
    <property type="match status" value="1"/>
</dbReference>
<evidence type="ECO:0000313" key="11">
    <source>
        <dbReference type="Proteomes" id="UP000323521"/>
    </source>
</evidence>
<dbReference type="PROSITE" id="PS50928">
    <property type="entry name" value="ABC_TM1"/>
    <property type="match status" value="1"/>
</dbReference>
<sequence length="311" mass="33087">MINGKLRDSLGQFFAWASSGLAISVCLGIIVYLFVKGHAQLSLDFLLTEPTASLQDGTSGGISTPLIGTLLLAVLGMALAFPWALATAVYLAEYAGKNMAVGLLRLGIDVLAGVPTIVIAIFGVAIFTIPQLGFLSSMVEGVEGTNRAFGRSFLVAAITMAVMILPFVIKVCEEAIKAVPHSYREGSLALGATKWHTVSHIVLPSARGGIITGVILGMGRIIGDTAIVWLTLGGTMRMTGIQPWWQPVNWISTLQNTGSTLTSYIYYTSPAGEGNMPEKAFGASFVLIILIVVLNLLTDFFGNYKNKVKED</sequence>
<proteinExistence type="inferred from homology"/>
<feature type="domain" description="ABC transmembrane type-1" evidence="9">
    <location>
        <begin position="66"/>
        <end position="298"/>
    </location>
</feature>
<feature type="transmembrane region" description="Helical" evidence="8">
    <location>
        <begin position="149"/>
        <end position="169"/>
    </location>
</feature>
<reference evidence="10 11" key="1">
    <citation type="submission" date="2016-10" db="EMBL/GenBank/DDBJ databases">
        <title>Complete Genome Sequence of Peptococcaceae strain DCMF.</title>
        <authorList>
            <person name="Edwards R.J."/>
            <person name="Holland S.I."/>
            <person name="Deshpande N.P."/>
            <person name="Wong Y.K."/>
            <person name="Ertan H."/>
            <person name="Manefield M."/>
            <person name="Russell T.L."/>
            <person name="Lee M.J."/>
        </authorList>
    </citation>
    <scope>NUCLEOTIDE SEQUENCE [LARGE SCALE GENOMIC DNA]</scope>
    <source>
        <strain evidence="10 11">DCMF</strain>
    </source>
</reference>
<feature type="transmembrane region" description="Helical" evidence="8">
    <location>
        <begin position="210"/>
        <end position="232"/>
    </location>
</feature>
<dbReference type="AlphaFoldDB" id="A0A3G1KV17"/>
<dbReference type="GO" id="GO:0035435">
    <property type="term" value="P:phosphate ion transmembrane transport"/>
    <property type="evidence" value="ECO:0007669"/>
    <property type="project" value="InterPro"/>
</dbReference>
<dbReference type="Pfam" id="PF00528">
    <property type="entry name" value="BPD_transp_1"/>
    <property type="match status" value="1"/>
</dbReference>
<dbReference type="InterPro" id="IPR035906">
    <property type="entry name" value="MetI-like_sf"/>
</dbReference>
<feature type="transmembrane region" description="Helical" evidence="8">
    <location>
        <begin position="280"/>
        <end position="301"/>
    </location>
</feature>
<accession>A0A3G1KV17</accession>
<evidence type="ECO:0000256" key="4">
    <source>
        <dbReference type="ARBA" id="ARBA00022475"/>
    </source>
</evidence>
<keyword evidence="7 8" id="KW-0472">Membrane</keyword>
<evidence type="ECO:0000256" key="1">
    <source>
        <dbReference type="ARBA" id="ARBA00004651"/>
    </source>
</evidence>
<dbReference type="KEGG" id="fwa:DCMF_17130"/>
<dbReference type="PANTHER" id="PTHR43470:SF3">
    <property type="entry name" value="PHOSPHATE TRANSPORT SYSTEM PERMEASE PROTEIN PSTA-RELATED"/>
    <property type="match status" value="1"/>
</dbReference>
<name>A0A3G1KV17_FORW1</name>
<keyword evidence="4 8" id="KW-1003">Cell membrane</keyword>
<dbReference type="PANTHER" id="PTHR43470">
    <property type="entry name" value="PHOSPHATE TRANSPORT SYSTEM PERMEASE PROTEIN PSTA-RELATED"/>
    <property type="match status" value="1"/>
</dbReference>
<keyword evidence="3" id="KW-0813">Transport</keyword>
<dbReference type="GO" id="GO:0005886">
    <property type="term" value="C:plasma membrane"/>
    <property type="evidence" value="ECO:0007669"/>
    <property type="project" value="UniProtKB-SubCell"/>
</dbReference>
<feature type="transmembrane region" description="Helical" evidence="8">
    <location>
        <begin position="66"/>
        <end position="91"/>
    </location>
</feature>
<evidence type="ECO:0000259" key="9">
    <source>
        <dbReference type="PROSITE" id="PS50928"/>
    </source>
</evidence>
<feature type="transmembrane region" description="Helical" evidence="8">
    <location>
        <begin position="12"/>
        <end position="35"/>
    </location>
</feature>
<evidence type="ECO:0000256" key="3">
    <source>
        <dbReference type="ARBA" id="ARBA00022448"/>
    </source>
</evidence>
<dbReference type="InterPro" id="IPR005672">
    <property type="entry name" value="Phosphate_PstA"/>
</dbReference>
<protein>
    <recommendedName>
        <fullName evidence="8">Phosphate transport system permease protein PstA</fullName>
    </recommendedName>
</protein>
<evidence type="ECO:0000313" key="10">
    <source>
        <dbReference type="EMBL" id="ATW26250.1"/>
    </source>
</evidence>
<feature type="transmembrane region" description="Helical" evidence="8">
    <location>
        <begin position="103"/>
        <end position="129"/>
    </location>
</feature>
<keyword evidence="6 8" id="KW-1133">Transmembrane helix</keyword>
<dbReference type="InterPro" id="IPR000515">
    <property type="entry name" value="MetI-like"/>
</dbReference>
<gene>
    <name evidence="10" type="ORF">DCMF_17130</name>
</gene>
<keyword evidence="5 8" id="KW-0812">Transmembrane</keyword>
<evidence type="ECO:0000256" key="8">
    <source>
        <dbReference type="RuleBase" id="RU363043"/>
    </source>
</evidence>
<dbReference type="RefSeq" id="WP_214658689.1">
    <property type="nucleotide sequence ID" value="NZ_CP017634.1"/>
</dbReference>
<comment type="similarity">
    <text evidence="2 8">Belongs to the binding-protein-dependent transport system permease family. CysTW subfamily.</text>
</comment>
<dbReference type="SUPFAM" id="SSF161098">
    <property type="entry name" value="MetI-like"/>
    <property type="match status" value="1"/>
</dbReference>
<organism evidence="10 11">
    <name type="scientific">Formimonas warabiya</name>
    <dbReference type="NCBI Taxonomy" id="1761012"/>
    <lineage>
        <taxon>Bacteria</taxon>
        <taxon>Bacillati</taxon>
        <taxon>Bacillota</taxon>
        <taxon>Clostridia</taxon>
        <taxon>Eubacteriales</taxon>
        <taxon>Peptococcaceae</taxon>
        <taxon>Candidatus Formimonas</taxon>
    </lineage>
</organism>
<evidence type="ECO:0000256" key="5">
    <source>
        <dbReference type="ARBA" id="ARBA00022692"/>
    </source>
</evidence>
<comment type="subcellular location">
    <subcellularLocation>
        <location evidence="1 8">Cell membrane</location>
        <topology evidence="1 8">Multi-pass membrane protein</topology>
    </subcellularLocation>
</comment>
<dbReference type="Gene3D" id="1.10.3720.10">
    <property type="entry name" value="MetI-like"/>
    <property type="match status" value="1"/>
</dbReference>
<keyword evidence="11" id="KW-1185">Reference proteome</keyword>